<dbReference type="GO" id="GO:0003351">
    <property type="term" value="P:epithelial cilium movement involved in extracellular fluid movement"/>
    <property type="evidence" value="ECO:0007669"/>
    <property type="project" value="TreeGrafter"/>
</dbReference>
<comment type="caution">
    <text evidence="2">The sequence shown here is derived from an EMBL/GenBank/DDBJ whole genome shotgun (WGS) entry which is preliminary data.</text>
</comment>
<evidence type="ECO:0000256" key="1">
    <source>
        <dbReference type="SAM" id="MobiDB-lite"/>
    </source>
</evidence>
<keyword evidence="3" id="KW-1185">Reference proteome</keyword>
<dbReference type="Proteomes" id="UP000290572">
    <property type="component" value="Unassembled WGS sequence"/>
</dbReference>
<organism evidence="2 3">
    <name type="scientific">Labeo rohita</name>
    <name type="common">Indian major carp</name>
    <name type="synonym">Cyprinus rohita</name>
    <dbReference type="NCBI Taxonomy" id="84645"/>
    <lineage>
        <taxon>Eukaryota</taxon>
        <taxon>Metazoa</taxon>
        <taxon>Chordata</taxon>
        <taxon>Craniata</taxon>
        <taxon>Vertebrata</taxon>
        <taxon>Euteleostomi</taxon>
        <taxon>Actinopterygii</taxon>
        <taxon>Neopterygii</taxon>
        <taxon>Teleostei</taxon>
        <taxon>Ostariophysi</taxon>
        <taxon>Cypriniformes</taxon>
        <taxon>Cyprinidae</taxon>
        <taxon>Labeoninae</taxon>
        <taxon>Labeonini</taxon>
        <taxon>Labeo</taxon>
    </lineage>
</organism>
<name>A0A498NVW1_LABRO</name>
<evidence type="ECO:0000313" key="3">
    <source>
        <dbReference type="Proteomes" id="UP000290572"/>
    </source>
</evidence>
<dbReference type="AlphaFoldDB" id="A0A498NVW1"/>
<dbReference type="EMBL" id="QBIY01010258">
    <property type="protein sequence ID" value="RXN35878.1"/>
    <property type="molecule type" value="Genomic_DNA"/>
</dbReference>
<dbReference type="GO" id="GO:1904158">
    <property type="term" value="P:axonemal central apparatus assembly"/>
    <property type="evidence" value="ECO:0007669"/>
    <property type="project" value="TreeGrafter"/>
</dbReference>
<dbReference type="GO" id="GO:0005576">
    <property type="term" value="C:extracellular region"/>
    <property type="evidence" value="ECO:0007669"/>
    <property type="project" value="GOC"/>
</dbReference>
<gene>
    <name evidence="2" type="ORF">ROHU_003446</name>
</gene>
<dbReference type="PANTHER" id="PTHR21963:SF1">
    <property type="entry name" value="SPERM-ASSOCIATED ANTIGEN 17"/>
    <property type="match status" value="1"/>
</dbReference>
<dbReference type="GO" id="GO:1990716">
    <property type="term" value="C:axonemal central apparatus"/>
    <property type="evidence" value="ECO:0007669"/>
    <property type="project" value="TreeGrafter"/>
</dbReference>
<protein>
    <submittedName>
        <fullName evidence="2">Sperm-associated antigen 17</fullName>
    </submittedName>
</protein>
<dbReference type="PANTHER" id="PTHR21963">
    <property type="entry name" value="PF6"/>
    <property type="match status" value="1"/>
</dbReference>
<dbReference type="InterPro" id="IPR026173">
    <property type="entry name" value="SPAG17"/>
</dbReference>
<feature type="region of interest" description="Disordered" evidence="1">
    <location>
        <begin position="97"/>
        <end position="130"/>
    </location>
</feature>
<proteinExistence type="predicted"/>
<accession>A0A498NVW1</accession>
<evidence type="ECO:0000313" key="2">
    <source>
        <dbReference type="EMBL" id="RXN35878.1"/>
    </source>
</evidence>
<sequence length="352" mass="38790">MSKTPSSATLPRDKTIDVPETPQEPANERTTNVFTGYNLNGKLVQVTGKVESFYPCDGGQIDVESFCFKQDGTVSTSLDSGPVCVLVPHILSKEEEPIKETTVDTKDTKDKKGKADSKVNTEDERQKSVENDKPKYYLEINGGSWTTTTPSGFRVASVAGKKVAVQPILAYHATDPFSGTAVVTREDKVLSVLKKDGTVIVDHADGTRITTFNQQGELQQQQHMSSGEKLVRVEKAEFATVIMDYEGRTCNVIFGDGTSVSATAQGSYEIYPYGGGVLHIDKDGEAVYTSQQQSERERLGKYVMNHNADVLCHVTDPEGNHFQVLSMKYLCIFLVMVSSKIFDYNCFCKCKL</sequence>
<feature type="region of interest" description="Disordered" evidence="1">
    <location>
        <begin position="1"/>
        <end position="28"/>
    </location>
</feature>
<reference evidence="2 3" key="1">
    <citation type="submission" date="2018-03" db="EMBL/GenBank/DDBJ databases">
        <title>Draft genome sequence of Rohu Carp (Labeo rohita).</title>
        <authorList>
            <person name="Das P."/>
            <person name="Kushwaha B."/>
            <person name="Joshi C.G."/>
            <person name="Kumar D."/>
            <person name="Nagpure N.S."/>
            <person name="Sahoo L."/>
            <person name="Das S.P."/>
            <person name="Bit A."/>
            <person name="Patnaik S."/>
            <person name="Meher P.K."/>
            <person name="Jayasankar P."/>
            <person name="Koringa P.G."/>
            <person name="Patel N.V."/>
            <person name="Hinsu A.T."/>
            <person name="Kumar R."/>
            <person name="Pandey M."/>
            <person name="Agarwal S."/>
            <person name="Srivastava S."/>
            <person name="Singh M."/>
            <person name="Iquebal M.A."/>
            <person name="Jaiswal S."/>
            <person name="Angadi U.B."/>
            <person name="Kumar N."/>
            <person name="Raza M."/>
            <person name="Shah T.M."/>
            <person name="Rai A."/>
            <person name="Jena J.K."/>
        </authorList>
    </citation>
    <scope>NUCLEOTIDE SEQUENCE [LARGE SCALE GENOMIC DNA]</scope>
    <source>
        <strain evidence="2">DASCIFA01</strain>
        <tissue evidence="2">Testis</tissue>
    </source>
</reference>